<dbReference type="InterPro" id="IPR013324">
    <property type="entry name" value="RNA_pol_sigma_r3/r4-like"/>
</dbReference>
<evidence type="ECO:0000259" key="5">
    <source>
        <dbReference type="Pfam" id="PF04542"/>
    </source>
</evidence>
<dbReference type="NCBIfam" id="TIGR02937">
    <property type="entry name" value="sigma70-ECF"/>
    <property type="match status" value="1"/>
</dbReference>
<dbReference type="Gene3D" id="1.10.1740.10">
    <property type="match status" value="1"/>
</dbReference>
<dbReference type="Proteomes" id="UP000463700">
    <property type="component" value="Unassembled WGS sequence"/>
</dbReference>
<proteinExistence type="inferred from homology"/>
<dbReference type="GO" id="GO:0016987">
    <property type="term" value="F:sigma factor activity"/>
    <property type="evidence" value="ECO:0007669"/>
    <property type="project" value="UniProtKB-KW"/>
</dbReference>
<protein>
    <submittedName>
        <fullName evidence="7">Sigma-70 family RNA polymerase sigma factor</fullName>
    </submittedName>
</protein>
<evidence type="ECO:0000256" key="2">
    <source>
        <dbReference type="ARBA" id="ARBA00023015"/>
    </source>
</evidence>
<dbReference type="RefSeq" id="WP_154566486.1">
    <property type="nucleotide sequence ID" value="NZ_VOSW01000107.1"/>
</dbReference>
<reference evidence="7 8" key="1">
    <citation type="journal article" date="2020" name="Int. J. Syst. Evol. Microbiol.">
        <title>Paraburkholderia madseniana sp. nov., a phenolic acid-degrading bacterium isolated from acidic forest soil.</title>
        <authorList>
            <person name="Wilhelm R.C."/>
            <person name="Murphy S.J.L."/>
            <person name="Feriancek N.M."/>
            <person name="Karasz D.C."/>
            <person name="DeRito C.M."/>
            <person name="Newman J.D."/>
            <person name="Buckley D.H."/>
        </authorList>
    </citation>
    <scope>NUCLEOTIDE SEQUENCE [LARGE SCALE GENOMIC DNA]</scope>
    <source>
        <strain evidence="7 8">RP11</strain>
    </source>
</reference>
<evidence type="ECO:0000256" key="4">
    <source>
        <dbReference type="ARBA" id="ARBA00023163"/>
    </source>
</evidence>
<gene>
    <name evidence="7" type="ORF">FSO04_37265</name>
</gene>
<dbReference type="SUPFAM" id="SSF88946">
    <property type="entry name" value="Sigma2 domain of RNA polymerase sigma factors"/>
    <property type="match status" value="1"/>
</dbReference>
<keyword evidence="3" id="KW-0731">Sigma factor</keyword>
<dbReference type="EMBL" id="VOSW01000107">
    <property type="protein sequence ID" value="KAE8754878.1"/>
    <property type="molecule type" value="Genomic_DNA"/>
</dbReference>
<dbReference type="InterPro" id="IPR036388">
    <property type="entry name" value="WH-like_DNA-bd_sf"/>
</dbReference>
<evidence type="ECO:0000256" key="3">
    <source>
        <dbReference type="ARBA" id="ARBA00023082"/>
    </source>
</evidence>
<accession>A0A6N6W4Q3</accession>
<comment type="caution">
    <text evidence="7">The sequence shown here is derived from an EMBL/GenBank/DDBJ whole genome shotgun (WGS) entry which is preliminary data.</text>
</comment>
<feature type="domain" description="RNA polymerase sigma-70 region 2" evidence="5">
    <location>
        <begin position="24"/>
        <end position="88"/>
    </location>
</feature>
<dbReference type="InterPro" id="IPR013249">
    <property type="entry name" value="RNA_pol_sigma70_r4_t2"/>
</dbReference>
<dbReference type="Gene3D" id="1.10.10.10">
    <property type="entry name" value="Winged helix-like DNA-binding domain superfamily/Winged helix DNA-binding domain"/>
    <property type="match status" value="1"/>
</dbReference>
<sequence>MISTSIGALTATDLAERDRVLAKLFREHQRRLFQFIFKRVRDVYEATELTQQAFVEACHGFGTFRGESECATWLYGIAVNLIRNHVNRSPSRRYDFCGDETIELMESPQGDPFDHVSTKQKATHMQHGLDGLPDDLRKTLLMVTIEDRSYEDVAVELAIPVGTVRSRVSRSRVMLRERLESRAVVAQGA</sequence>
<dbReference type="SUPFAM" id="SSF88659">
    <property type="entry name" value="Sigma3 and sigma4 domains of RNA polymerase sigma factors"/>
    <property type="match status" value="1"/>
</dbReference>
<evidence type="ECO:0000313" key="8">
    <source>
        <dbReference type="Proteomes" id="UP000463700"/>
    </source>
</evidence>
<dbReference type="GO" id="GO:0003677">
    <property type="term" value="F:DNA binding"/>
    <property type="evidence" value="ECO:0007669"/>
    <property type="project" value="InterPro"/>
</dbReference>
<evidence type="ECO:0000259" key="6">
    <source>
        <dbReference type="Pfam" id="PF08281"/>
    </source>
</evidence>
<dbReference type="InterPro" id="IPR014284">
    <property type="entry name" value="RNA_pol_sigma-70_dom"/>
</dbReference>
<dbReference type="InterPro" id="IPR007627">
    <property type="entry name" value="RNA_pol_sigma70_r2"/>
</dbReference>
<evidence type="ECO:0000313" key="7">
    <source>
        <dbReference type="EMBL" id="KAE8754878.1"/>
    </source>
</evidence>
<comment type="similarity">
    <text evidence="1">Belongs to the sigma-70 factor family. ECF subfamily.</text>
</comment>
<dbReference type="PANTHER" id="PTHR43133">
    <property type="entry name" value="RNA POLYMERASE ECF-TYPE SIGMA FACTO"/>
    <property type="match status" value="1"/>
</dbReference>
<dbReference type="Pfam" id="PF04542">
    <property type="entry name" value="Sigma70_r2"/>
    <property type="match status" value="1"/>
</dbReference>
<dbReference type="GO" id="GO:0006352">
    <property type="term" value="P:DNA-templated transcription initiation"/>
    <property type="evidence" value="ECO:0007669"/>
    <property type="project" value="InterPro"/>
</dbReference>
<name>A0A6N6W4Q3_9BURK</name>
<evidence type="ECO:0000256" key="1">
    <source>
        <dbReference type="ARBA" id="ARBA00010641"/>
    </source>
</evidence>
<dbReference type="Pfam" id="PF08281">
    <property type="entry name" value="Sigma70_r4_2"/>
    <property type="match status" value="1"/>
</dbReference>
<dbReference type="AlphaFoldDB" id="A0A6N6W4Q3"/>
<keyword evidence="4" id="KW-0804">Transcription</keyword>
<feature type="domain" description="RNA polymerase sigma factor 70 region 4 type 2" evidence="6">
    <location>
        <begin position="129"/>
        <end position="174"/>
    </location>
</feature>
<dbReference type="OrthoDB" id="9782108at2"/>
<organism evidence="7 8">
    <name type="scientific">Paraburkholderia madseniana</name>
    <dbReference type="NCBI Taxonomy" id="2599607"/>
    <lineage>
        <taxon>Bacteria</taxon>
        <taxon>Pseudomonadati</taxon>
        <taxon>Pseudomonadota</taxon>
        <taxon>Betaproteobacteria</taxon>
        <taxon>Burkholderiales</taxon>
        <taxon>Burkholderiaceae</taxon>
        <taxon>Paraburkholderia</taxon>
    </lineage>
</organism>
<dbReference type="PANTHER" id="PTHR43133:SF51">
    <property type="entry name" value="RNA POLYMERASE SIGMA FACTOR"/>
    <property type="match status" value="1"/>
</dbReference>
<keyword evidence="2" id="KW-0805">Transcription regulation</keyword>
<dbReference type="InterPro" id="IPR013325">
    <property type="entry name" value="RNA_pol_sigma_r2"/>
</dbReference>
<dbReference type="InterPro" id="IPR039425">
    <property type="entry name" value="RNA_pol_sigma-70-like"/>
</dbReference>